<organism evidence="2 3">
    <name type="scientific">Arcobacter venerupis</name>
    <dbReference type="NCBI Taxonomy" id="1054033"/>
    <lineage>
        <taxon>Bacteria</taxon>
        <taxon>Pseudomonadati</taxon>
        <taxon>Campylobacterota</taxon>
        <taxon>Epsilonproteobacteria</taxon>
        <taxon>Campylobacterales</taxon>
        <taxon>Arcobacteraceae</taxon>
        <taxon>Arcobacter</taxon>
    </lineage>
</organism>
<proteinExistence type="predicted"/>
<feature type="coiled-coil region" evidence="1">
    <location>
        <begin position="242"/>
        <end position="287"/>
    </location>
</feature>
<keyword evidence="1" id="KW-0175">Coiled coil</keyword>
<gene>
    <name evidence="2" type="ORF">AVENP_3103</name>
</gene>
<protein>
    <submittedName>
        <fullName evidence="2">Uncharacterized protein</fullName>
    </submittedName>
</protein>
<name>A0AAE7BB61_9BACT</name>
<evidence type="ECO:0000256" key="1">
    <source>
        <dbReference type="SAM" id="Coils"/>
    </source>
</evidence>
<dbReference type="KEGG" id="avp:AVENP_3103"/>
<dbReference type="RefSeq" id="WP_128359855.1">
    <property type="nucleotide sequence ID" value="NZ_CP053840.1"/>
</dbReference>
<reference evidence="2 3" key="1">
    <citation type="submission" date="2020-05" db="EMBL/GenBank/DDBJ databases">
        <title>Complete genome sequencing of Campylobacter and Arcobacter type strains.</title>
        <authorList>
            <person name="Miller W.G."/>
            <person name="Yee E."/>
        </authorList>
    </citation>
    <scope>NUCLEOTIDE SEQUENCE [LARGE SCALE GENOMIC DNA]</scope>
    <source>
        <strain evidence="2 3">LMG 26156</strain>
    </source>
</reference>
<keyword evidence="3" id="KW-1185">Reference proteome</keyword>
<evidence type="ECO:0000313" key="3">
    <source>
        <dbReference type="Proteomes" id="UP000503482"/>
    </source>
</evidence>
<accession>A0AAE7BB61</accession>
<dbReference type="AlphaFoldDB" id="A0AAE7BB61"/>
<sequence>MRLENRNDILYLDKIKFKSIKDNIVDDDCEKMVEIETTEELEILLNLNENDILNNILFDGLLNDIGYHFYKKEQCIIFKLFKVLPVEDWNYSISPKEYCKLFKFYFADCDPIYEEGNIFVEVVYFVDKNERLKDTEIFFLNEIGNIHKKIFQHCNINKNIEFPPEHLTAGISILQYFGKLLQEKYPNEKVSVSIKQEGLRVTMIIETPDGKKEEIEEYLNRYGMVITNQITPQEFTSNPIQLIELKQELREAQNKILFQQELLSLKDDTYKNRIISLEDEVNFLRKEFSEALLTNKENIEILLSSLLTKDKLIKRLTKSIEKRDITETKQLLLELKKEDSKGYVSLKEHIDNIIVGNLTNTSAWLEFLITHFSK</sequence>
<evidence type="ECO:0000313" key="2">
    <source>
        <dbReference type="EMBL" id="QKF68566.1"/>
    </source>
</evidence>
<dbReference type="EMBL" id="CP053840">
    <property type="protein sequence ID" value="QKF68566.1"/>
    <property type="molecule type" value="Genomic_DNA"/>
</dbReference>
<dbReference type="Proteomes" id="UP000503482">
    <property type="component" value="Chromosome"/>
</dbReference>